<dbReference type="RefSeq" id="WP_103429618.1">
    <property type="nucleotide sequence ID" value="NZ_PPXF01000011.1"/>
</dbReference>
<feature type="chain" id="PRO_5038588376" evidence="2">
    <location>
        <begin position="30"/>
        <end position="213"/>
    </location>
</feature>
<feature type="signal peptide" evidence="2">
    <location>
        <begin position="1"/>
        <end position="29"/>
    </location>
</feature>
<gene>
    <name evidence="3" type="ORF">C3B59_00885</name>
</gene>
<evidence type="ECO:0000256" key="2">
    <source>
        <dbReference type="SAM" id="SignalP"/>
    </source>
</evidence>
<accession>A0A2S3ZPU7</accession>
<evidence type="ECO:0000313" key="3">
    <source>
        <dbReference type="EMBL" id="POH71193.1"/>
    </source>
</evidence>
<comment type="caution">
    <text evidence="3">The sequence shown here is derived from an EMBL/GenBank/DDBJ whole genome shotgun (WGS) entry which is preliminary data.</text>
</comment>
<dbReference type="OrthoDB" id="5129335at2"/>
<dbReference type="EMBL" id="PPXF01000011">
    <property type="protein sequence ID" value="POH71193.1"/>
    <property type="molecule type" value="Genomic_DNA"/>
</dbReference>
<keyword evidence="2" id="KW-0732">Signal</keyword>
<proteinExistence type="predicted"/>
<sequence>MTTLNTARSFRQSRTVDLLGAFLAVALLAAGCSSPSPEETKAASAAPTATATPTPTAVSGEVEAPQSEAEAIEAATAAVQSYLEIRATIEIEHPADSSLIDTIAIGDAAANVRRIAGEIAEEGSVYSGTYAFGVTSAYANDLTLDGTVYPFGNAQLEGCFSSEGISATNADGTPAEMISNRRGVVQASVFYVAAESKWFLTGLGIAGTENVPC</sequence>
<reference evidence="3 4" key="1">
    <citation type="submission" date="2018-01" db="EMBL/GenBank/DDBJ databases">
        <title>Cryobacterium sp. nov., from glaciers in China.</title>
        <authorList>
            <person name="Liu Q."/>
            <person name="Xin Y.-H."/>
        </authorList>
    </citation>
    <scope>NUCLEOTIDE SEQUENCE [LARGE SCALE GENOMIC DNA]</scope>
    <source>
        <strain evidence="3 4">TMB1-8</strain>
    </source>
</reference>
<organism evidence="3 4">
    <name type="scientific">Cryobacterium zongtaii</name>
    <dbReference type="NCBI Taxonomy" id="1259217"/>
    <lineage>
        <taxon>Bacteria</taxon>
        <taxon>Bacillati</taxon>
        <taxon>Actinomycetota</taxon>
        <taxon>Actinomycetes</taxon>
        <taxon>Micrococcales</taxon>
        <taxon>Microbacteriaceae</taxon>
        <taxon>Cryobacterium</taxon>
    </lineage>
</organism>
<evidence type="ECO:0000256" key="1">
    <source>
        <dbReference type="SAM" id="MobiDB-lite"/>
    </source>
</evidence>
<name>A0A2S3ZPU7_9MICO</name>
<feature type="compositionally biased region" description="Low complexity" evidence="1">
    <location>
        <begin position="36"/>
        <end position="57"/>
    </location>
</feature>
<evidence type="ECO:0000313" key="4">
    <source>
        <dbReference type="Proteomes" id="UP000237104"/>
    </source>
</evidence>
<protein>
    <submittedName>
        <fullName evidence="3">Uncharacterized protein</fullName>
    </submittedName>
</protein>
<dbReference type="AlphaFoldDB" id="A0A2S3ZPU7"/>
<dbReference type="Proteomes" id="UP000237104">
    <property type="component" value="Unassembled WGS sequence"/>
</dbReference>
<feature type="region of interest" description="Disordered" evidence="1">
    <location>
        <begin position="36"/>
        <end position="65"/>
    </location>
</feature>